<feature type="binding site" evidence="17">
    <location>
        <position position="60"/>
    </location>
    <ligand>
        <name>Mg(2+)</name>
        <dbReference type="ChEBI" id="CHEBI:18420"/>
    </ligand>
</feature>
<dbReference type="HAMAP" id="MF_00110">
    <property type="entry name" value="DHQ_synthase"/>
    <property type="match status" value="1"/>
</dbReference>
<feature type="binding site" evidence="17">
    <location>
        <begin position="56"/>
        <end position="61"/>
    </location>
    <ligand>
        <name>ATP</name>
        <dbReference type="ChEBI" id="CHEBI:30616"/>
    </ligand>
</feature>
<evidence type="ECO:0000256" key="4">
    <source>
        <dbReference type="ARBA" id="ARBA00004661"/>
    </source>
</evidence>
<dbReference type="Gene3D" id="3.40.50.300">
    <property type="entry name" value="P-loop containing nucleotide triphosphate hydrolases"/>
    <property type="match status" value="1"/>
</dbReference>
<evidence type="ECO:0000256" key="5">
    <source>
        <dbReference type="ARBA" id="ARBA00004842"/>
    </source>
</evidence>
<comment type="catalytic activity">
    <reaction evidence="16 17">
        <text>shikimate + ATP = 3-phosphoshikimate + ADP + H(+)</text>
        <dbReference type="Rhea" id="RHEA:13121"/>
        <dbReference type="ChEBI" id="CHEBI:15378"/>
        <dbReference type="ChEBI" id="CHEBI:30616"/>
        <dbReference type="ChEBI" id="CHEBI:36208"/>
        <dbReference type="ChEBI" id="CHEBI:145989"/>
        <dbReference type="ChEBI" id="CHEBI:456216"/>
        <dbReference type="EC" id="2.7.1.71"/>
    </reaction>
</comment>
<evidence type="ECO:0000259" key="20">
    <source>
        <dbReference type="Pfam" id="PF01761"/>
    </source>
</evidence>
<dbReference type="InterPro" id="IPR016037">
    <property type="entry name" value="DHQ_synth_AroB"/>
</dbReference>
<dbReference type="InterPro" id="IPR000623">
    <property type="entry name" value="Shikimate_kinase/TSH1"/>
</dbReference>
<feature type="binding site" evidence="17">
    <location>
        <position position="182"/>
    </location>
    <ligand>
        <name>substrate</name>
    </ligand>
</feature>
<dbReference type="EMBL" id="JBHLUN010000007">
    <property type="protein sequence ID" value="MFC0408804.1"/>
    <property type="molecule type" value="Genomic_DNA"/>
</dbReference>
<keyword evidence="8 17" id="KW-0808">Transferase</keyword>
<evidence type="ECO:0000256" key="8">
    <source>
        <dbReference type="ARBA" id="ARBA00022679"/>
    </source>
</evidence>
<dbReference type="PANTHER" id="PTHR43622">
    <property type="entry name" value="3-DEHYDROQUINATE SYNTHASE"/>
    <property type="match status" value="1"/>
</dbReference>
<evidence type="ECO:0000256" key="3">
    <source>
        <dbReference type="ARBA" id="ARBA00003485"/>
    </source>
</evidence>
<evidence type="ECO:0000256" key="6">
    <source>
        <dbReference type="ARBA" id="ARBA00022490"/>
    </source>
</evidence>
<dbReference type="InterPro" id="IPR031322">
    <property type="entry name" value="Shikimate/glucono_kinase"/>
</dbReference>
<organism evidence="22 23">
    <name type="scientific">Roseomonas elaeocarpi</name>
    <dbReference type="NCBI Taxonomy" id="907779"/>
    <lineage>
        <taxon>Bacteria</taxon>
        <taxon>Pseudomonadati</taxon>
        <taxon>Pseudomonadota</taxon>
        <taxon>Alphaproteobacteria</taxon>
        <taxon>Acetobacterales</taxon>
        <taxon>Roseomonadaceae</taxon>
        <taxon>Roseomonas</taxon>
    </lineage>
</organism>
<feature type="binding site" evidence="18">
    <location>
        <position position="467"/>
    </location>
    <ligand>
        <name>Zn(2+)</name>
        <dbReference type="ChEBI" id="CHEBI:29105"/>
    </ligand>
</feature>
<keyword evidence="14 18" id="KW-0456">Lyase</keyword>
<dbReference type="PRINTS" id="PR01100">
    <property type="entry name" value="SHIKIMTKNASE"/>
</dbReference>
<evidence type="ECO:0000313" key="22">
    <source>
        <dbReference type="EMBL" id="MFC0408804.1"/>
    </source>
</evidence>
<dbReference type="GO" id="GO:0003856">
    <property type="term" value="F:3-dehydroquinate synthase activity"/>
    <property type="evidence" value="ECO:0007669"/>
    <property type="project" value="UniProtKB-EC"/>
</dbReference>
<keyword evidence="18" id="KW-0479">Metal-binding</keyword>
<evidence type="ECO:0000256" key="12">
    <source>
        <dbReference type="ARBA" id="ARBA00023027"/>
    </source>
</evidence>
<evidence type="ECO:0000256" key="7">
    <source>
        <dbReference type="ARBA" id="ARBA00022605"/>
    </source>
</evidence>
<evidence type="ECO:0000256" key="13">
    <source>
        <dbReference type="ARBA" id="ARBA00023141"/>
    </source>
</evidence>
<evidence type="ECO:0000313" key="23">
    <source>
        <dbReference type="Proteomes" id="UP001589865"/>
    </source>
</evidence>
<evidence type="ECO:0000256" key="15">
    <source>
        <dbReference type="ARBA" id="ARBA00023268"/>
    </source>
</evidence>
<comment type="caution">
    <text evidence="22">The sequence shown here is derived from an EMBL/GenBank/DDBJ whole genome shotgun (WGS) entry which is preliminary data.</text>
</comment>
<keyword evidence="6 18" id="KW-0963">Cytoplasm</keyword>
<name>A0ABV6JSV1_9PROT</name>
<sequence>MSLPDGKGLAAALPDAAEGAVADEPAPSVTADHAPSVPPRLPPALRGGIVLVGLPGAGKSSIGRRLAARLALPFLDSDHEIEAAAGLPVTEIFARYGEAHFRDGEHRVIARILNGPPAVLATGGGAFTDARTRAAIRASGATAVWLRCELPMLARRVSGREHRPMFVGQDAAEVLNRLARARHPFYAEADIVVNCTDETPEITTDHVQAALERHVPPARLAVQLAERSYEVVTGPGLLARAGGLMAPVLPAPRVVVVADATVAALHGATLRTALADAGIELRAEHAVRPGEASKSMAVLEEVLDAILGAGIDRKTAVVALGGGVVGDLAGFAAAVAMRGLPFVQVPTTLLAQVDSSVGGKTGVNLRAGKNLAGAFHQPLMVLADTEVLGTLPPRELRAGWGEVAKHGLLQGPLWDWCESNGPAAVAGDQAALRHAVLESCRLKAAVVAADEREEAPEGGRALLNLGHTFGHAIEAECGYDGSLLHGEGVAIGLVLAAKLSAALGYCDPALPGRVERHLHAIGLPASVAELNRRFSAATLLNRMRKDKKVRDGALRFVLLRAPGEVFTAGDVPAAAVEQLLREEGCTA</sequence>
<feature type="binding site" evidence="18">
    <location>
        <position position="360"/>
    </location>
    <ligand>
        <name>NAD(+)</name>
        <dbReference type="ChEBI" id="CHEBI:57540"/>
    </ligand>
</feature>
<keyword evidence="11 17" id="KW-0067">ATP-binding</keyword>
<keyword evidence="15" id="KW-0511">Multifunctional enzyme</keyword>
<dbReference type="SUPFAM" id="SSF56796">
    <property type="entry name" value="Dehydroquinate synthase-like"/>
    <property type="match status" value="1"/>
</dbReference>
<dbReference type="Gene3D" id="3.40.50.1970">
    <property type="match status" value="1"/>
</dbReference>
<comment type="cofactor">
    <cofactor evidence="18">
        <name>Co(2+)</name>
        <dbReference type="ChEBI" id="CHEBI:48828"/>
    </cofactor>
    <cofactor evidence="18">
        <name>Zn(2+)</name>
        <dbReference type="ChEBI" id="CHEBI:29105"/>
    </cofactor>
    <text evidence="18">Binds 1 divalent metal cation per subunit. Can use either Co(2+) or Zn(2+).</text>
</comment>
<dbReference type="EC" id="4.2.3.4" evidence="18"/>
<keyword evidence="12 18" id="KW-0520">NAD</keyword>
<comment type="pathway">
    <text evidence="5 17">Metabolic intermediate biosynthesis; chorismate biosynthesis; chorismate from D-erythrose 4-phosphate and phosphoenolpyruvate: step 5/7.</text>
</comment>
<feature type="binding site" evidence="18">
    <location>
        <begin position="347"/>
        <end position="348"/>
    </location>
    <ligand>
        <name>NAD(+)</name>
        <dbReference type="ChEBI" id="CHEBI:57540"/>
    </ligand>
</feature>
<dbReference type="InterPro" id="IPR023000">
    <property type="entry name" value="Shikimate_kinase_CS"/>
</dbReference>
<dbReference type="CDD" id="cd00464">
    <property type="entry name" value="SK"/>
    <property type="match status" value="1"/>
</dbReference>
<keyword evidence="7 18" id="KW-0028">Amino-acid biosynthesis</keyword>
<dbReference type="InterPro" id="IPR027417">
    <property type="entry name" value="P-loop_NTPase"/>
</dbReference>
<evidence type="ECO:0000256" key="10">
    <source>
        <dbReference type="ARBA" id="ARBA00022777"/>
    </source>
</evidence>
<comment type="function">
    <text evidence="17">Catalyzes the specific phosphorylation of the 3-hydroxyl group of shikimic acid using ATP as a cosubstrate.</text>
</comment>
<evidence type="ECO:0000256" key="19">
    <source>
        <dbReference type="SAM" id="MobiDB-lite"/>
    </source>
</evidence>
<protein>
    <recommendedName>
        <fullName evidence="17 18">Multifunctional fusion protein</fullName>
    </recommendedName>
    <domain>
        <recommendedName>
            <fullName evidence="17">Shikimate kinase</fullName>
            <shortName evidence="17">SK</shortName>
            <ecNumber evidence="17">2.7.1.71</ecNumber>
        </recommendedName>
    </domain>
    <domain>
        <recommendedName>
            <fullName evidence="18">3-dehydroquinate synthase</fullName>
            <shortName evidence="18">DHQS</shortName>
            <ecNumber evidence="18">4.2.3.4</ecNumber>
        </recommendedName>
    </domain>
</protein>
<feature type="binding site" evidence="18">
    <location>
        <position position="402"/>
    </location>
    <ligand>
        <name>Zn(2+)</name>
        <dbReference type="ChEBI" id="CHEBI:29105"/>
    </ligand>
</feature>
<feature type="binding site" evidence="17">
    <location>
        <position position="124"/>
    </location>
    <ligand>
        <name>substrate</name>
    </ligand>
</feature>
<feature type="domain" description="3-dehydroquinate synthase N-terminal" evidence="20">
    <location>
        <begin position="286"/>
        <end position="397"/>
    </location>
</feature>
<accession>A0ABV6JSV1</accession>
<evidence type="ECO:0000256" key="18">
    <source>
        <dbReference type="HAMAP-Rule" id="MF_00110"/>
    </source>
</evidence>
<evidence type="ECO:0000259" key="21">
    <source>
        <dbReference type="Pfam" id="PF24621"/>
    </source>
</evidence>
<keyword evidence="18" id="KW-0170">Cobalt</keyword>
<comment type="cofactor">
    <cofactor evidence="2 18">
        <name>NAD(+)</name>
        <dbReference type="ChEBI" id="CHEBI:57540"/>
    </cofactor>
</comment>
<gene>
    <name evidence="18 22" type="primary">aroB</name>
    <name evidence="17" type="synonym">aroK</name>
    <name evidence="22" type="ORF">ACFFGY_11120</name>
</gene>
<comment type="subcellular location">
    <subcellularLocation>
        <location evidence="18">Cytoplasm</location>
    </subcellularLocation>
</comment>
<comment type="catalytic activity">
    <reaction evidence="1 18">
        <text>7-phospho-2-dehydro-3-deoxy-D-arabino-heptonate = 3-dehydroquinate + phosphate</text>
        <dbReference type="Rhea" id="RHEA:21968"/>
        <dbReference type="ChEBI" id="CHEBI:32364"/>
        <dbReference type="ChEBI" id="CHEBI:43474"/>
        <dbReference type="ChEBI" id="CHEBI:58394"/>
        <dbReference type="EC" id="4.2.3.4"/>
    </reaction>
</comment>
<feature type="domain" description="3-dehydroquinate synthase C-terminal" evidence="21">
    <location>
        <begin position="399"/>
        <end position="549"/>
    </location>
</feature>
<evidence type="ECO:0000256" key="9">
    <source>
        <dbReference type="ARBA" id="ARBA00022741"/>
    </source>
</evidence>
<keyword evidence="9 18" id="KW-0547">Nucleotide-binding</keyword>
<dbReference type="PROSITE" id="PS01128">
    <property type="entry name" value="SHIKIMATE_KINASE"/>
    <property type="match status" value="1"/>
</dbReference>
<dbReference type="Pfam" id="PF01761">
    <property type="entry name" value="DHQ_synthase"/>
    <property type="match status" value="1"/>
</dbReference>
<evidence type="ECO:0000256" key="1">
    <source>
        <dbReference type="ARBA" id="ARBA00001393"/>
    </source>
</evidence>
<feature type="binding site" evidence="17">
    <location>
        <position position="78"/>
    </location>
    <ligand>
        <name>substrate</name>
    </ligand>
</feature>
<dbReference type="EC" id="2.7.1.71" evidence="17"/>
<comment type="subunit">
    <text evidence="17">Monomer.</text>
</comment>
<feature type="binding site" evidence="18">
    <location>
        <position position="485"/>
    </location>
    <ligand>
        <name>Zn(2+)</name>
        <dbReference type="ChEBI" id="CHEBI:29105"/>
    </ligand>
</feature>
<feature type="binding site" evidence="18">
    <location>
        <position position="369"/>
    </location>
    <ligand>
        <name>NAD(+)</name>
        <dbReference type="ChEBI" id="CHEBI:57540"/>
    </ligand>
</feature>
<dbReference type="Proteomes" id="UP001589865">
    <property type="component" value="Unassembled WGS sequence"/>
</dbReference>
<evidence type="ECO:0000256" key="2">
    <source>
        <dbReference type="ARBA" id="ARBA00001911"/>
    </source>
</evidence>
<dbReference type="Pfam" id="PF01202">
    <property type="entry name" value="SKI"/>
    <property type="match status" value="1"/>
</dbReference>
<keyword evidence="10 17" id="KW-0418">Kinase</keyword>
<keyword evidence="17" id="KW-0460">Magnesium</keyword>
<dbReference type="SUPFAM" id="SSF52540">
    <property type="entry name" value="P-loop containing nucleoside triphosphate hydrolases"/>
    <property type="match status" value="1"/>
</dbReference>
<feature type="region of interest" description="Disordered" evidence="19">
    <location>
        <begin position="14"/>
        <end position="38"/>
    </location>
</feature>
<dbReference type="NCBIfam" id="NF010552">
    <property type="entry name" value="PRK13946.1"/>
    <property type="match status" value="1"/>
</dbReference>
<evidence type="ECO:0000256" key="11">
    <source>
        <dbReference type="ARBA" id="ARBA00022840"/>
    </source>
</evidence>
<dbReference type="Gene3D" id="1.20.1090.10">
    <property type="entry name" value="Dehydroquinate synthase-like - alpha domain"/>
    <property type="match status" value="1"/>
</dbReference>
<dbReference type="InterPro" id="IPR050071">
    <property type="entry name" value="Dehydroquinate_synthase"/>
</dbReference>
<comment type="similarity">
    <text evidence="17">Belongs to the shikimate kinase family.</text>
</comment>
<keyword evidence="18" id="KW-0862">Zinc</keyword>
<dbReference type="InterPro" id="IPR056179">
    <property type="entry name" value="DHQS_C"/>
</dbReference>
<dbReference type="RefSeq" id="WP_377044619.1">
    <property type="nucleotide sequence ID" value="NZ_JBHLUN010000007.1"/>
</dbReference>
<evidence type="ECO:0000256" key="14">
    <source>
        <dbReference type="ARBA" id="ARBA00023239"/>
    </source>
</evidence>
<comment type="pathway">
    <text evidence="4 18">Metabolic intermediate biosynthesis; chorismate biosynthesis; chorismate from D-erythrose 4-phosphate and phosphoenolpyruvate: step 2/7.</text>
</comment>
<comment type="caution">
    <text evidence="18">Lacks conserved residue(s) required for the propagation of feature annotation.</text>
</comment>
<comment type="cofactor">
    <cofactor evidence="17">
        <name>Mg(2+)</name>
        <dbReference type="ChEBI" id="CHEBI:18420"/>
    </cofactor>
    <text evidence="17">Binds 1 Mg(2+) ion per subunit.</text>
</comment>
<feature type="compositionally biased region" description="Low complexity" evidence="19">
    <location>
        <begin position="14"/>
        <end position="23"/>
    </location>
</feature>
<comment type="similarity">
    <text evidence="18">Belongs to the sugar phosphate cyclases superfamily. Dehydroquinate synthase family.</text>
</comment>
<keyword evidence="23" id="KW-1185">Reference proteome</keyword>
<dbReference type="InterPro" id="IPR030960">
    <property type="entry name" value="DHQS/DOIS_N"/>
</dbReference>
<dbReference type="PANTHER" id="PTHR43622:SF7">
    <property type="entry name" value="3-DEHYDROQUINATE SYNTHASE, CHLOROPLASTIC"/>
    <property type="match status" value="1"/>
</dbReference>
<feature type="binding site" evidence="18">
    <location>
        <begin position="323"/>
        <end position="327"/>
    </location>
    <ligand>
        <name>NAD(+)</name>
        <dbReference type="ChEBI" id="CHEBI:57540"/>
    </ligand>
</feature>
<proteinExistence type="inferred from homology"/>
<evidence type="ECO:0000256" key="17">
    <source>
        <dbReference type="HAMAP-Rule" id="MF_00109"/>
    </source>
</evidence>
<feature type="binding site" evidence="17">
    <location>
        <position position="102"/>
    </location>
    <ligand>
        <name>substrate</name>
    </ligand>
</feature>
<dbReference type="HAMAP" id="MF_00109">
    <property type="entry name" value="Shikimate_kinase"/>
    <property type="match status" value="1"/>
</dbReference>
<reference evidence="22 23" key="1">
    <citation type="submission" date="2024-09" db="EMBL/GenBank/DDBJ databases">
        <authorList>
            <person name="Sun Q."/>
            <person name="Mori K."/>
        </authorList>
    </citation>
    <scope>NUCLEOTIDE SEQUENCE [LARGE SCALE GENOMIC DNA]</scope>
    <source>
        <strain evidence="22 23">TBRC 5777</strain>
    </source>
</reference>
<dbReference type="NCBIfam" id="TIGR01357">
    <property type="entry name" value="aroB"/>
    <property type="match status" value="1"/>
</dbReference>
<comment type="function">
    <text evidence="3 18">Catalyzes the conversion of 3-deoxy-D-arabino-heptulosonate 7-phosphate (DAHP) to dehydroquinate (DHQ).</text>
</comment>
<dbReference type="CDD" id="cd08195">
    <property type="entry name" value="DHQS"/>
    <property type="match status" value="1"/>
</dbReference>
<dbReference type="Pfam" id="PF24621">
    <property type="entry name" value="DHQS_C"/>
    <property type="match status" value="1"/>
</dbReference>
<evidence type="ECO:0000256" key="16">
    <source>
        <dbReference type="ARBA" id="ARBA00048567"/>
    </source>
</evidence>
<feature type="binding site" evidence="17">
    <location>
        <position position="163"/>
    </location>
    <ligand>
        <name>ATP</name>
        <dbReference type="ChEBI" id="CHEBI:30616"/>
    </ligand>
</feature>
<keyword evidence="13 18" id="KW-0057">Aromatic amino acid biosynthesis</keyword>